<evidence type="ECO:0000313" key="2">
    <source>
        <dbReference type="Proteomes" id="UP000005237"/>
    </source>
</evidence>
<organism evidence="1 2">
    <name type="scientific">Caenorhabditis japonica</name>
    <dbReference type="NCBI Taxonomy" id="281687"/>
    <lineage>
        <taxon>Eukaryota</taxon>
        <taxon>Metazoa</taxon>
        <taxon>Ecdysozoa</taxon>
        <taxon>Nematoda</taxon>
        <taxon>Chromadorea</taxon>
        <taxon>Rhabditida</taxon>
        <taxon>Rhabditina</taxon>
        <taxon>Rhabditomorpha</taxon>
        <taxon>Rhabditoidea</taxon>
        <taxon>Rhabditidae</taxon>
        <taxon>Peloderinae</taxon>
        <taxon>Caenorhabditis</taxon>
    </lineage>
</organism>
<accession>A0A8R1EHW2</accession>
<protein>
    <submittedName>
        <fullName evidence="1">Uncharacterized protein</fullName>
    </submittedName>
</protein>
<evidence type="ECO:0000313" key="1">
    <source>
        <dbReference type="EnsemblMetazoa" id="CJA34012.1"/>
    </source>
</evidence>
<dbReference type="EnsemblMetazoa" id="CJA34012.1">
    <property type="protein sequence ID" value="CJA34012.1"/>
    <property type="gene ID" value="WBGene00209859"/>
</dbReference>
<proteinExistence type="predicted"/>
<reference evidence="2" key="1">
    <citation type="submission" date="2010-08" db="EMBL/GenBank/DDBJ databases">
        <authorList>
            <consortium name="Caenorhabditis japonica Sequencing Consortium"/>
            <person name="Wilson R.K."/>
        </authorList>
    </citation>
    <scope>NUCLEOTIDE SEQUENCE [LARGE SCALE GENOMIC DNA]</scope>
    <source>
        <strain evidence="2">DF5081</strain>
    </source>
</reference>
<sequence length="129" mass="14843">MKQGKSRVNGAAVLPLPFLTKYLRLAASSFSTNSFLSDPHMCPLGYWRQRLPNESFRHLFDQLLSFQGSSSLTVFSAFSVTPFHFTSFRIAFDAFSPRIHCFRFRQSNPIQSDPIFSLEMKQTPHIVMF</sequence>
<keyword evidence="2" id="KW-1185">Reference proteome</keyword>
<name>A0A8R1EHW2_CAEJA</name>
<dbReference type="Proteomes" id="UP000005237">
    <property type="component" value="Unassembled WGS sequence"/>
</dbReference>
<dbReference type="AlphaFoldDB" id="A0A8R1EHW2"/>
<reference evidence="1" key="2">
    <citation type="submission" date="2022-06" db="UniProtKB">
        <authorList>
            <consortium name="EnsemblMetazoa"/>
        </authorList>
    </citation>
    <scope>IDENTIFICATION</scope>
    <source>
        <strain evidence="1">DF5081</strain>
    </source>
</reference>